<dbReference type="EMBL" id="QEWP01000015">
    <property type="protein sequence ID" value="PWD98358.1"/>
    <property type="molecule type" value="Genomic_DNA"/>
</dbReference>
<dbReference type="GO" id="GO:0000155">
    <property type="term" value="F:phosphorelay sensor kinase activity"/>
    <property type="evidence" value="ECO:0007669"/>
    <property type="project" value="InterPro"/>
</dbReference>
<dbReference type="RefSeq" id="WP_109265419.1">
    <property type="nucleotide sequence ID" value="NZ_QEWP01000015.1"/>
</dbReference>
<evidence type="ECO:0000313" key="8">
    <source>
        <dbReference type="Proteomes" id="UP000244956"/>
    </source>
</evidence>
<dbReference type="SMART" id="SM00387">
    <property type="entry name" value="HATPase_c"/>
    <property type="match status" value="1"/>
</dbReference>
<dbReference type="InterPro" id="IPR003661">
    <property type="entry name" value="HisK_dim/P_dom"/>
</dbReference>
<keyword evidence="3" id="KW-0597">Phosphoprotein</keyword>
<dbReference type="EC" id="2.7.13.3" evidence="2"/>
<sequence>MEKLWNWISFNGLANGEKDRRDLILLNKMAFILVILTLFITLIEVFNLMLFDNSMEYGSQRIILVWMISLFCLILNSKRLFFFSKLILSIVPVFLLTLYPLLFNAARNEYILYNPIIVIAFSIIPHVLFSSPGERPYYYGSLIYLLFLVMIVDVIYLKAGEISLTIYDEVSSNLFYMKLAHFMTFIFINSGIIYFKRITENSEAKLEAKNLQLKDHKEELLAQNEELISFQEELQSKNEALTESMQKLESAQSQLIISEKMASLGQLMAGIAHEINNPVNYIQRGVTGLKEILRDFEELVDIINSHKDDPPGDTCRRITAFTESRDLTSAKEDINTIADTILTGIQRTTEILKGLRHFSYHNTEKYVLYNLHEAIDTGLILLHSRYKDHLNIIKEYGEIPLIECSPDLLSQLMLNILDNAITASPDNGNIRISTTPENKGVLIEIHDEGSGIPKVLQSKIFEPFYTSKEIGQGTGLGLSISYDIIEKHKGKIWVESASNKGTSFFIYLKERIGNQ</sequence>
<organism evidence="7 8">
    <name type="scientific">Marinilabilia rubra</name>
    <dbReference type="NCBI Taxonomy" id="2162893"/>
    <lineage>
        <taxon>Bacteria</taxon>
        <taxon>Pseudomonadati</taxon>
        <taxon>Bacteroidota</taxon>
        <taxon>Bacteroidia</taxon>
        <taxon>Marinilabiliales</taxon>
        <taxon>Marinilabiliaceae</taxon>
        <taxon>Marinilabilia</taxon>
    </lineage>
</organism>
<evidence type="ECO:0000256" key="5">
    <source>
        <dbReference type="SAM" id="Phobius"/>
    </source>
</evidence>
<feature type="domain" description="Histidine kinase" evidence="6">
    <location>
        <begin position="270"/>
        <end position="512"/>
    </location>
</feature>
<dbReference type="OrthoDB" id="1931120at2"/>
<dbReference type="PANTHER" id="PTHR43065">
    <property type="entry name" value="SENSOR HISTIDINE KINASE"/>
    <property type="match status" value="1"/>
</dbReference>
<dbReference type="Gene3D" id="3.30.565.10">
    <property type="entry name" value="Histidine kinase-like ATPase, C-terminal domain"/>
    <property type="match status" value="1"/>
</dbReference>
<dbReference type="SUPFAM" id="SSF55874">
    <property type="entry name" value="ATPase domain of HSP90 chaperone/DNA topoisomerase II/histidine kinase"/>
    <property type="match status" value="1"/>
</dbReference>
<dbReference type="AlphaFoldDB" id="A0A2U2B5K9"/>
<dbReference type="Gene3D" id="1.10.287.130">
    <property type="match status" value="1"/>
</dbReference>
<evidence type="ECO:0000256" key="1">
    <source>
        <dbReference type="ARBA" id="ARBA00000085"/>
    </source>
</evidence>
<protein>
    <recommendedName>
        <fullName evidence="2">histidine kinase</fullName>
        <ecNumber evidence="2">2.7.13.3</ecNumber>
    </recommendedName>
</protein>
<dbReference type="Proteomes" id="UP000244956">
    <property type="component" value="Unassembled WGS sequence"/>
</dbReference>
<evidence type="ECO:0000256" key="2">
    <source>
        <dbReference type="ARBA" id="ARBA00012438"/>
    </source>
</evidence>
<keyword evidence="5" id="KW-0472">Membrane</keyword>
<dbReference type="PRINTS" id="PR00344">
    <property type="entry name" value="BCTRLSENSOR"/>
</dbReference>
<dbReference type="PROSITE" id="PS50109">
    <property type="entry name" value="HIS_KIN"/>
    <property type="match status" value="1"/>
</dbReference>
<feature type="transmembrane region" description="Helical" evidence="5">
    <location>
        <begin position="30"/>
        <end position="51"/>
    </location>
</feature>
<keyword evidence="8" id="KW-1185">Reference proteome</keyword>
<dbReference type="InterPro" id="IPR005467">
    <property type="entry name" value="His_kinase_dom"/>
</dbReference>
<dbReference type="PANTHER" id="PTHR43065:SF48">
    <property type="entry name" value="HISTIDINE KINASE"/>
    <property type="match status" value="1"/>
</dbReference>
<keyword evidence="4" id="KW-0175">Coiled coil</keyword>
<feature type="transmembrane region" description="Helical" evidence="5">
    <location>
        <begin position="82"/>
        <end position="104"/>
    </location>
</feature>
<comment type="caution">
    <text evidence="7">The sequence shown here is derived from an EMBL/GenBank/DDBJ whole genome shotgun (WGS) entry which is preliminary data.</text>
</comment>
<keyword evidence="5" id="KW-0812">Transmembrane</keyword>
<dbReference type="InterPro" id="IPR003594">
    <property type="entry name" value="HATPase_dom"/>
</dbReference>
<evidence type="ECO:0000259" key="6">
    <source>
        <dbReference type="PROSITE" id="PS50109"/>
    </source>
</evidence>
<feature type="coiled-coil region" evidence="4">
    <location>
        <begin position="199"/>
        <end position="254"/>
    </location>
</feature>
<dbReference type="SUPFAM" id="SSF47384">
    <property type="entry name" value="Homodimeric domain of signal transducing histidine kinase"/>
    <property type="match status" value="1"/>
</dbReference>
<reference evidence="7 8" key="1">
    <citation type="submission" date="2018-05" db="EMBL/GenBank/DDBJ databases">
        <title>Marinilabilia rubrum sp. nov., isolated from saltern sediment.</title>
        <authorList>
            <person name="Zhang R."/>
        </authorList>
    </citation>
    <scope>NUCLEOTIDE SEQUENCE [LARGE SCALE GENOMIC DNA]</scope>
    <source>
        <strain evidence="7 8">WTE16</strain>
    </source>
</reference>
<gene>
    <name evidence="7" type="ORF">DDZ16_15625</name>
</gene>
<evidence type="ECO:0000256" key="4">
    <source>
        <dbReference type="SAM" id="Coils"/>
    </source>
</evidence>
<proteinExistence type="predicted"/>
<dbReference type="InterPro" id="IPR004358">
    <property type="entry name" value="Sig_transdc_His_kin-like_C"/>
</dbReference>
<evidence type="ECO:0000256" key="3">
    <source>
        <dbReference type="ARBA" id="ARBA00022553"/>
    </source>
</evidence>
<name>A0A2U2B5K9_9BACT</name>
<feature type="transmembrane region" description="Helical" evidence="5">
    <location>
        <begin position="57"/>
        <end position="75"/>
    </location>
</feature>
<dbReference type="CDD" id="cd00082">
    <property type="entry name" value="HisKA"/>
    <property type="match status" value="1"/>
</dbReference>
<comment type="catalytic activity">
    <reaction evidence="1">
        <text>ATP + protein L-histidine = ADP + protein N-phospho-L-histidine.</text>
        <dbReference type="EC" id="2.7.13.3"/>
    </reaction>
</comment>
<accession>A0A2U2B5K9</accession>
<feature type="transmembrane region" description="Helical" evidence="5">
    <location>
        <begin position="110"/>
        <end position="129"/>
    </location>
</feature>
<feature type="transmembrane region" description="Helical" evidence="5">
    <location>
        <begin position="176"/>
        <end position="195"/>
    </location>
</feature>
<dbReference type="InterPro" id="IPR036097">
    <property type="entry name" value="HisK_dim/P_sf"/>
</dbReference>
<dbReference type="InterPro" id="IPR036890">
    <property type="entry name" value="HATPase_C_sf"/>
</dbReference>
<keyword evidence="5" id="KW-1133">Transmembrane helix</keyword>
<feature type="transmembrane region" description="Helical" evidence="5">
    <location>
        <begin position="136"/>
        <end position="156"/>
    </location>
</feature>
<dbReference type="Pfam" id="PF02518">
    <property type="entry name" value="HATPase_c"/>
    <property type="match status" value="1"/>
</dbReference>
<evidence type="ECO:0000313" key="7">
    <source>
        <dbReference type="EMBL" id="PWD98358.1"/>
    </source>
</evidence>